<feature type="transmembrane region" description="Helical" evidence="1">
    <location>
        <begin position="428"/>
        <end position="447"/>
    </location>
</feature>
<dbReference type="SUPFAM" id="SSF82693">
    <property type="entry name" value="Multidrug efflux transporter AcrB pore domain, PN1, PN2, PC1 and PC2 subdomains"/>
    <property type="match status" value="2"/>
</dbReference>
<dbReference type="Gene3D" id="3.30.70.1430">
    <property type="entry name" value="Multidrug efflux transporter AcrB pore domain"/>
    <property type="match status" value="2"/>
</dbReference>
<feature type="transmembrane region" description="Helical" evidence="1">
    <location>
        <begin position="536"/>
        <end position="555"/>
    </location>
</feature>
<feature type="transmembrane region" description="Helical" evidence="1">
    <location>
        <begin position="453"/>
        <end position="473"/>
    </location>
</feature>
<evidence type="ECO:0000313" key="2">
    <source>
        <dbReference type="EMBL" id="GAA4950885.1"/>
    </source>
</evidence>
<feature type="transmembrane region" description="Helical" evidence="1">
    <location>
        <begin position="385"/>
        <end position="408"/>
    </location>
</feature>
<dbReference type="InterPro" id="IPR001036">
    <property type="entry name" value="Acrflvin-R"/>
</dbReference>
<evidence type="ECO:0000256" key="1">
    <source>
        <dbReference type="SAM" id="Phobius"/>
    </source>
</evidence>
<feature type="transmembrane region" description="Helical" evidence="1">
    <location>
        <begin position="891"/>
        <end position="911"/>
    </location>
</feature>
<feature type="transmembrane region" description="Helical" evidence="1">
    <location>
        <begin position="339"/>
        <end position="365"/>
    </location>
</feature>
<dbReference type="PRINTS" id="PR00702">
    <property type="entry name" value="ACRIFLAVINRP"/>
</dbReference>
<sequence length="1035" mass="112586">MNALVGLFIRNSVAANMLMLLILAAGAVALMDVRIEGFPRLPPDTVEITVVQVGASAQQIEESVTRSLEEALEGLPGAKTVSSISAQGYATVYVQRQDHYELERLIEDVKLRIDNITTLPSLAERPQVRRAEFNYPALIVQVYGNVGPHELQKSATMLKQRLLARPEIAQLNQWGLKQREIIIEIPPETLKSYQLTLDDIAQLVQQSSLEYRTGELKGQAGRVQVRSDNLARDVRQLEAIPVFRGAQVGVVTLADIATIRDGFEDQEVLVEFQGQQAIGFEAVIGSDGNLLALSQAVDDVIAQSSDILNGHVQATVWANQSGFAQERISMLSTNAWQGLILVFLVLALFLNAKLAFWVALGIPVALAGTVAVMSSSVFNYSLNDITTFGMILVLGILVDDAVVGESVFDARGRLPDPIKGTEQGVHQVMMPTLFGVLTTIAAFYPMTVFTDPLGQAFGSFAVVVIVALVFSLIESKFILPSHLAQSSIGDGSQSRFGLVRRFAALQRALNNGLQGFIGRCYRPVLEFCLAHRWQTIAVFFIVGYLVSSLVSLGLIRATFFPDIPGNIITVTMETDGRIHHDQTVANARAIVAAAEQLNQRWGEEFSLDRPPIEKLMVAVVGASSTEIYAELTPPNSRPLATLEIVDQWRQATGELEGAVKLEFSGVIDAVGGFELDLFGPGGEELLPAATAVIDQLNAIPGVVSAWSNVQSGKPELRLTLNENGIALGLDTQMLTRQVSNAYGGVEIQRFQRGSDEVKTYARFPEQNRNTLNDLYELEILLPNDSWVPLLSVATVESHYVPHWSWRKDFQAGASIQASIDKSVTSAPKVYQALMSNLEEWSKSHSHIVLEPAGELQQEDEISDSLWKALIISCLLIYILMAIPLKSYWQPLIIMSVVPFGFVGAALGHALIGIPLSLLSFFGMLALAGIVVNDSLVLISRINLEKRAGNEAAVMSAACSRFRPILLTTITTVVGLAPIILESSEQAQYLIPAAVSLAFGEVFATMITLVLVPILASYGTQQILTKQASPSRSAHS</sequence>
<accession>A0AAV3U656</accession>
<dbReference type="Pfam" id="PF00873">
    <property type="entry name" value="ACR_tran"/>
    <property type="match status" value="1"/>
</dbReference>
<dbReference type="PANTHER" id="PTHR32063:SF33">
    <property type="entry name" value="RND SUPERFAMILY EFFLUX PUMP PERMEASE COMPONENT"/>
    <property type="match status" value="1"/>
</dbReference>
<dbReference type="RefSeq" id="WP_345425141.1">
    <property type="nucleotide sequence ID" value="NZ_AP031496.1"/>
</dbReference>
<name>A0AAV3U656_9ALTE</name>
<dbReference type="Gene3D" id="3.30.70.1320">
    <property type="entry name" value="Multidrug efflux transporter AcrB pore domain like"/>
    <property type="match status" value="1"/>
</dbReference>
<dbReference type="PANTHER" id="PTHR32063">
    <property type="match status" value="1"/>
</dbReference>
<keyword evidence="1" id="KW-0472">Membrane</keyword>
<keyword evidence="1" id="KW-0812">Transmembrane</keyword>
<dbReference type="Gene3D" id="1.20.1640.10">
    <property type="entry name" value="Multidrug efflux transporter AcrB transmembrane domain"/>
    <property type="match status" value="2"/>
</dbReference>
<dbReference type="SUPFAM" id="SSF82714">
    <property type="entry name" value="Multidrug efflux transporter AcrB TolC docking domain, DN and DC subdomains"/>
    <property type="match status" value="2"/>
</dbReference>
<feature type="transmembrane region" description="Helical" evidence="1">
    <location>
        <begin position="992"/>
        <end position="1015"/>
    </location>
</feature>
<dbReference type="GO" id="GO:0005886">
    <property type="term" value="C:plasma membrane"/>
    <property type="evidence" value="ECO:0007669"/>
    <property type="project" value="TreeGrafter"/>
</dbReference>
<comment type="caution">
    <text evidence="2">The sequence shown here is derived from an EMBL/GenBank/DDBJ whole genome shotgun (WGS) entry which is preliminary data.</text>
</comment>
<feature type="transmembrane region" description="Helical" evidence="1">
    <location>
        <begin position="865"/>
        <end position="884"/>
    </location>
</feature>
<dbReference type="AlphaFoldDB" id="A0AAV3U656"/>
<gene>
    <name evidence="2" type="ORF">GCM10025791_34050</name>
</gene>
<organism evidence="2 3">
    <name type="scientific">Halioxenophilus aromaticivorans</name>
    <dbReference type="NCBI Taxonomy" id="1306992"/>
    <lineage>
        <taxon>Bacteria</taxon>
        <taxon>Pseudomonadati</taxon>
        <taxon>Pseudomonadota</taxon>
        <taxon>Gammaproteobacteria</taxon>
        <taxon>Alteromonadales</taxon>
        <taxon>Alteromonadaceae</taxon>
        <taxon>Halioxenophilus</taxon>
    </lineage>
</organism>
<dbReference type="Gene3D" id="3.30.2090.10">
    <property type="entry name" value="Multidrug efflux transporter AcrB TolC docking domain, DN and DC subdomains"/>
    <property type="match status" value="2"/>
</dbReference>
<dbReference type="GO" id="GO:0042910">
    <property type="term" value="F:xenobiotic transmembrane transporter activity"/>
    <property type="evidence" value="ECO:0007669"/>
    <property type="project" value="TreeGrafter"/>
</dbReference>
<keyword evidence="1" id="KW-1133">Transmembrane helix</keyword>
<dbReference type="EMBL" id="BAABLX010000029">
    <property type="protein sequence ID" value="GAA4950885.1"/>
    <property type="molecule type" value="Genomic_DNA"/>
</dbReference>
<keyword evidence="3" id="KW-1185">Reference proteome</keyword>
<dbReference type="Proteomes" id="UP001409585">
    <property type="component" value="Unassembled WGS sequence"/>
</dbReference>
<dbReference type="Gene3D" id="3.30.70.1440">
    <property type="entry name" value="Multidrug efflux transporter AcrB pore domain"/>
    <property type="match status" value="1"/>
</dbReference>
<evidence type="ECO:0000313" key="3">
    <source>
        <dbReference type="Proteomes" id="UP001409585"/>
    </source>
</evidence>
<feature type="transmembrane region" description="Helical" evidence="1">
    <location>
        <begin position="960"/>
        <end position="980"/>
    </location>
</feature>
<dbReference type="InterPro" id="IPR027463">
    <property type="entry name" value="AcrB_DN_DC_subdom"/>
</dbReference>
<feature type="transmembrane region" description="Helical" evidence="1">
    <location>
        <begin position="12"/>
        <end position="31"/>
    </location>
</feature>
<reference evidence="3" key="1">
    <citation type="journal article" date="2019" name="Int. J. Syst. Evol. Microbiol.">
        <title>The Global Catalogue of Microorganisms (GCM) 10K type strain sequencing project: providing services to taxonomists for standard genome sequencing and annotation.</title>
        <authorList>
            <consortium name="The Broad Institute Genomics Platform"/>
            <consortium name="The Broad Institute Genome Sequencing Center for Infectious Disease"/>
            <person name="Wu L."/>
            <person name="Ma J."/>
        </authorList>
    </citation>
    <scope>NUCLEOTIDE SEQUENCE [LARGE SCALE GENOMIC DNA]</scope>
    <source>
        <strain evidence="3">JCM 19134</strain>
    </source>
</reference>
<protein>
    <submittedName>
        <fullName evidence="2">Efflux RND transporter permease subunit</fullName>
    </submittedName>
</protein>
<dbReference type="SUPFAM" id="SSF82866">
    <property type="entry name" value="Multidrug efflux transporter AcrB transmembrane domain"/>
    <property type="match status" value="2"/>
</dbReference>
<feature type="transmembrane region" description="Helical" evidence="1">
    <location>
        <begin position="917"/>
        <end position="939"/>
    </location>
</feature>
<proteinExistence type="predicted"/>